<feature type="coiled-coil region" evidence="12">
    <location>
        <begin position="486"/>
        <end position="513"/>
    </location>
</feature>
<accession>A0A7E4UT87</accession>
<evidence type="ECO:0000256" key="12">
    <source>
        <dbReference type="SAM" id="Coils"/>
    </source>
</evidence>
<dbReference type="PANTHER" id="PTHR24379:SF121">
    <property type="entry name" value="C2H2-TYPE DOMAIN-CONTAINING PROTEIN"/>
    <property type="match status" value="1"/>
</dbReference>
<dbReference type="WBParaSite" id="Pan_g1226.t1">
    <property type="protein sequence ID" value="Pan_g1226.t1"/>
    <property type="gene ID" value="Pan_g1226"/>
</dbReference>
<evidence type="ECO:0000256" key="10">
    <source>
        <dbReference type="ARBA" id="ARBA00023242"/>
    </source>
</evidence>
<evidence type="ECO:0000256" key="1">
    <source>
        <dbReference type="ARBA" id="ARBA00004123"/>
    </source>
</evidence>
<dbReference type="FunFam" id="3.30.160.60:FF:001273">
    <property type="entry name" value="Zinc finger protein"/>
    <property type="match status" value="1"/>
</dbReference>
<dbReference type="Pfam" id="PF00096">
    <property type="entry name" value="zf-C2H2"/>
    <property type="match status" value="5"/>
</dbReference>
<evidence type="ECO:0000256" key="4">
    <source>
        <dbReference type="ARBA" id="ARBA00022737"/>
    </source>
</evidence>
<keyword evidence="7" id="KW-0805">Transcription regulation</keyword>
<feature type="domain" description="C2H2-type" evidence="14">
    <location>
        <begin position="219"/>
        <end position="241"/>
    </location>
</feature>
<evidence type="ECO:0000256" key="2">
    <source>
        <dbReference type="ARBA" id="ARBA00006991"/>
    </source>
</evidence>
<dbReference type="InterPro" id="IPR036236">
    <property type="entry name" value="Znf_C2H2_sf"/>
</dbReference>
<comment type="similarity">
    <text evidence="2">Belongs to the krueppel C2H2-type zinc-finger protein family.</text>
</comment>
<dbReference type="PROSITE" id="PS00028">
    <property type="entry name" value="ZINC_FINGER_C2H2_1"/>
    <property type="match status" value="7"/>
</dbReference>
<evidence type="ECO:0000256" key="11">
    <source>
        <dbReference type="PROSITE-ProRule" id="PRU00042"/>
    </source>
</evidence>
<feature type="compositionally biased region" description="Low complexity" evidence="13">
    <location>
        <begin position="71"/>
        <end position="88"/>
    </location>
</feature>
<comment type="subcellular location">
    <subcellularLocation>
        <location evidence="1">Nucleus</location>
    </subcellularLocation>
</comment>
<proteinExistence type="inferred from homology"/>
<feature type="domain" description="C2H2-type" evidence="14">
    <location>
        <begin position="135"/>
        <end position="162"/>
    </location>
</feature>
<feature type="domain" description="C2H2-type" evidence="14">
    <location>
        <begin position="8"/>
        <end position="36"/>
    </location>
</feature>
<keyword evidence="9" id="KW-0804">Transcription</keyword>
<dbReference type="SUPFAM" id="SSF57667">
    <property type="entry name" value="beta-beta-alpha zinc fingers"/>
    <property type="match status" value="3"/>
</dbReference>
<evidence type="ECO:0000256" key="5">
    <source>
        <dbReference type="ARBA" id="ARBA00022771"/>
    </source>
</evidence>
<reference evidence="15" key="1">
    <citation type="journal article" date="2013" name="Genetics">
        <title>The draft genome and transcriptome of Panagrellus redivivus are shaped by the harsh demands of a free-living lifestyle.</title>
        <authorList>
            <person name="Srinivasan J."/>
            <person name="Dillman A.R."/>
            <person name="Macchietto M.G."/>
            <person name="Heikkinen L."/>
            <person name="Lakso M."/>
            <person name="Fracchia K.M."/>
            <person name="Antoshechkin I."/>
            <person name="Mortazavi A."/>
            <person name="Wong G."/>
            <person name="Sternberg P.W."/>
        </authorList>
    </citation>
    <scope>NUCLEOTIDE SEQUENCE [LARGE SCALE GENOMIC DNA]</scope>
    <source>
        <strain evidence="15">MT8872</strain>
    </source>
</reference>
<evidence type="ECO:0000256" key="3">
    <source>
        <dbReference type="ARBA" id="ARBA00022723"/>
    </source>
</evidence>
<keyword evidence="10" id="KW-0539">Nucleus</keyword>
<keyword evidence="15" id="KW-1185">Reference proteome</keyword>
<evidence type="ECO:0000313" key="15">
    <source>
        <dbReference type="Proteomes" id="UP000492821"/>
    </source>
</evidence>
<keyword evidence="5 11" id="KW-0863">Zinc-finger</keyword>
<dbReference type="InterPro" id="IPR013087">
    <property type="entry name" value="Znf_C2H2_type"/>
</dbReference>
<protein>
    <submittedName>
        <fullName evidence="16">Protein krueppel</fullName>
    </submittedName>
</protein>
<evidence type="ECO:0000256" key="13">
    <source>
        <dbReference type="SAM" id="MobiDB-lite"/>
    </source>
</evidence>
<dbReference type="PANTHER" id="PTHR24379">
    <property type="entry name" value="KRAB AND ZINC FINGER DOMAIN-CONTAINING"/>
    <property type="match status" value="1"/>
</dbReference>
<keyword evidence="3" id="KW-0479">Metal-binding</keyword>
<feature type="region of interest" description="Disordered" evidence="13">
    <location>
        <begin position="63"/>
        <end position="88"/>
    </location>
</feature>
<dbReference type="GO" id="GO:0008270">
    <property type="term" value="F:zinc ion binding"/>
    <property type="evidence" value="ECO:0007669"/>
    <property type="project" value="UniProtKB-KW"/>
</dbReference>
<sequence>MARDDCCYLCNECPNSFPTLDELEHHMAEDHSKPATFSDASSSPAFDDSTIDTDVKMELDMNDITKPIPGHSPTSSDSSHMSDVDVTSANPGVPPALFTGARIVGHSCRICGRAFSDRGQLNVHYTHTHRDKPQYECEFCQRVFCIKRELSTHLRIHSGEQPHKCDQCGKEFGTRQLLKKHNMWHTGERSHVCKICNKSFFQKGHLTQHLMIHNGERRFKCQQCDKTFVFKFDLNRHLKIHLERGHTCNKCGKSFLKKVSLDEHSPKCKRSIGTPQSASTRTSTPLSDVSRQVSPATTPISRRMSSTSIQIPALQQPQAIQFTGHINGDSSPNEGAVAPASGAMFNNPFLLSQLATKDDSVAKNFLQYQQEHQHRLMMMSAAQKILSMNQAINNQNNGNYNCALCNKTYPNAAAYTVHWSLTHMRMPDVSTSQTSDDETELKLNLTKQDDLHMHSDSATSSSCASSPQKVSPISQTDLDSKYCDQCDLYRGKNMELEKELLEKTDELARLRDTFNRFTSGTLQFLNGQQQQQTLTAIPALTTSFDIEKMWKPQFE</sequence>
<dbReference type="SMART" id="SM00355">
    <property type="entry name" value="ZnF_C2H2"/>
    <property type="match status" value="8"/>
</dbReference>
<keyword evidence="12" id="KW-0175">Coiled coil</keyword>
<dbReference type="GO" id="GO:0003677">
    <property type="term" value="F:DNA binding"/>
    <property type="evidence" value="ECO:0007669"/>
    <property type="project" value="UniProtKB-KW"/>
</dbReference>
<dbReference type="Proteomes" id="UP000492821">
    <property type="component" value="Unassembled WGS sequence"/>
</dbReference>
<reference evidence="16" key="2">
    <citation type="submission" date="2020-10" db="UniProtKB">
        <authorList>
            <consortium name="WormBaseParasite"/>
        </authorList>
    </citation>
    <scope>IDENTIFICATION</scope>
</reference>
<evidence type="ECO:0000256" key="6">
    <source>
        <dbReference type="ARBA" id="ARBA00022833"/>
    </source>
</evidence>
<feature type="domain" description="C2H2-type" evidence="14">
    <location>
        <begin position="163"/>
        <end position="190"/>
    </location>
</feature>
<dbReference type="GO" id="GO:0005634">
    <property type="term" value="C:nucleus"/>
    <property type="evidence" value="ECO:0007669"/>
    <property type="project" value="UniProtKB-SubCell"/>
</dbReference>
<dbReference type="PROSITE" id="PS50157">
    <property type="entry name" value="ZINC_FINGER_C2H2_2"/>
    <property type="match status" value="7"/>
</dbReference>
<evidence type="ECO:0000256" key="7">
    <source>
        <dbReference type="ARBA" id="ARBA00023015"/>
    </source>
</evidence>
<name>A0A7E4UT87_PANRE</name>
<feature type="region of interest" description="Disordered" evidence="13">
    <location>
        <begin position="266"/>
        <end position="307"/>
    </location>
</feature>
<keyword evidence="6" id="KW-0862">Zinc</keyword>
<dbReference type="AlphaFoldDB" id="A0A7E4UT87"/>
<feature type="domain" description="C2H2-type" evidence="14">
    <location>
        <begin position="246"/>
        <end position="264"/>
    </location>
</feature>
<feature type="compositionally biased region" description="Low complexity" evidence="13">
    <location>
        <begin position="456"/>
        <end position="466"/>
    </location>
</feature>
<dbReference type="Pfam" id="PF13912">
    <property type="entry name" value="zf-C2H2_6"/>
    <property type="match status" value="1"/>
</dbReference>
<evidence type="ECO:0000313" key="16">
    <source>
        <dbReference type="WBParaSite" id="Pan_g1226.t1"/>
    </source>
</evidence>
<evidence type="ECO:0000259" key="14">
    <source>
        <dbReference type="PROSITE" id="PS50157"/>
    </source>
</evidence>
<feature type="domain" description="C2H2-type" evidence="14">
    <location>
        <begin position="106"/>
        <end position="134"/>
    </location>
</feature>
<dbReference type="Gene3D" id="3.30.160.60">
    <property type="entry name" value="Classic Zinc Finger"/>
    <property type="match status" value="4"/>
</dbReference>
<dbReference type="FunFam" id="3.30.160.60:FF:001513">
    <property type="entry name" value="Zinc finger, C2H2 type"/>
    <property type="match status" value="1"/>
</dbReference>
<keyword evidence="8" id="KW-0238">DNA-binding</keyword>
<organism evidence="15 16">
    <name type="scientific">Panagrellus redivivus</name>
    <name type="common">Microworm</name>
    <dbReference type="NCBI Taxonomy" id="6233"/>
    <lineage>
        <taxon>Eukaryota</taxon>
        <taxon>Metazoa</taxon>
        <taxon>Ecdysozoa</taxon>
        <taxon>Nematoda</taxon>
        <taxon>Chromadorea</taxon>
        <taxon>Rhabditida</taxon>
        <taxon>Tylenchina</taxon>
        <taxon>Panagrolaimomorpha</taxon>
        <taxon>Panagrolaimoidea</taxon>
        <taxon>Panagrolaimidae</taxon>
        <taxon>Panagrellus</taxon>
    </lineage>
</organism>
<evidence type="ECO:0000256" key="8">
    <source>
        <dbReference type="ARBA" id="ARBA00023125"/>
    </source>
</evidence>
<keyword evidence="4" id="KW-0677">Repeat</keyword>
<feature type="domain" description="C2H2-type" evidence="14">
    <location>
        <begin position="191"/>
        <end position="218"/>
    </location>
</feature>
<feature type="region of interest" description="Disordered" evidence="13">
    <location>
        <begin position="453"/>
        <end position="475"/>
    </location>
</feature>
<feature type="compositionally biased region" description="Polar residues" evidence="13">
    <location>
        <begin position="273"/>
        <end position="307"/>
    </location>
</feature>
<evidence type="ECO:0000256" key="9">
    <source>
        <dbReference type="ARBA" id="ARBA00023163"/>
    </source>
</evidence>
<dbReference type="FunFam" id="3.30.160.60:FF:001156">
    <property type="entry name" value="Zinc finger protein 407"/>
    <property type="match status" value="1"/>
</dbReference>